<keyword evidence="6" id="KW-0472">Membrane</keyword>
<dbReference type="AlphaFoldDB" id="M8BX06"/>
<dbReference type="InterPro" id="IPR017441">
    <property type="entry name" value="Protein_kinase_ATP_BS"/>
</dbReference>
<dbReference type="SUPFAM" id="SSF56112">
    <property type="entry name" value="Protein kinase-like (PK-like)"/>
    <property type="match status" value="1"/>
</dbReference>
<dbReference type="FunFam" id="3.30.200.20:FF:000420">
    <property type="entry name" value="Putative receptor-like protein kinase"/>
    <property type="match status" value="1"/>
</dbReference>
<feature type="chain" id="PRO_5014583740" evidence="7">
    <location>
        <begin position="24"/>
        <end position="622"/>
    </location>
</feature>
<dbReference type="InterPro" id="IPR011009">
    <property type="entry name" value="Kinase-like_dom_sf"/>
</dbReference>
<keyword evidence="6" id="KW-1133">Transmembrane helix</keyword>
<feature type="compositionally biased region" description="Low complexity" evidence="5">
    <location>
        <begin position="146"/>
        <end position="157"/>
    </location>
</feature>
<dbReference type="PROSITE" id="PS00108">
    <property type="entry name" value="PROTEIN_KINASE_ST"/>
    <property type="match status" value="1"/>
</dbReference>
<reference evidence="8" key="1">
    <citation type="submission" date="2015-06" db="UniProtKB">
        <authorList>
            <consortium name="EnsemblPlants"/>
        </authorList>
    </citation>
    <scope>IDENTIFICATION</scope>
</reference>
<feature type="region of interest" description="Disordered" evidence="5">
    <location>
        <begin position="146"/>
        <end position="171"/>
    </location>
</feature>
<organism evidence="8">
    <name type="scientific">Aegilops tauschii</name>
    <name type="common">Tausch's goatgrass</name>
    <name type="synonym">Aegilops squarrosa</name>
    <dbReference type="NCBI Taxonomy" id="37682"/>
    <lineage>
        <taxon>Eukaryota</taxon>
        <taxon>Viridiplantae</taxon>
        <taxon>Streptophyta</taxon>
        <taxon>Embryophyta</taxon>
        <taxon>Tracheophyta</taxon>
        <taxon>Spermatophyta</taxon>
        <taxon>Magnoliopsida</taxon>
        <taxon>Liliopsida</taxon>
        <taxon>Poales</taxon>
        <taxon>Poaceae</taxon>
        <taxon>BOP clade</taxon>
        <taxon>Pooideae</taxon>
        <taxon>Triticodae</taxon>
        <taxon>Triticeae</taxon>
        <taxon>Triticinae</taxon>
        <taxon>Aegilops</taxon>
    </lineage>
</organism>
<feature type="transmembrane region" description="Helical" evidence="6">
    <location>
        <begin position="181"/>
        <end position="204"/>
    </location>
</feature>
<evidence type="ECO:0000256" key="4">
    <source>
        <dbReference type="ARBA" id="ARBA00022840"/>
    </source>
</evidence>
<keyword evidence="2" id="KW-0547">Nucleotide-binding</keyword>
<dbReference type="PANTHER" id="PTHR47989">
    <property type="entry name" value="OS01G0750732 PROTEIN"/>
    <property type="match status" value="1"/>
</dbReference>
<dbReference type="SMART" id="SM00220">
    <property type="entry name" value="S_TKc"/>
    <property type="match status" value="1"/>
</dbReference>
<sequence>MRRRRPAAAASFAPPALLLLALSAPYWLSPNPAADAVGEISVRDQCPGRNTVLEMMQSPSFNDVIGSCRGPLSLDITCKTCLNYGIVYLRRLIGSDDNVALSVCRSAVFVTLATQHGVLSYDDILTCFFGVQGITTFPGTVSVTSTPASTPNVTVPSDSSAPKTKSVPLPQKHQKPYHISVVPGIGIGVILLAILLQIVLVVLIRRKNKELRDAELSAQSPDNAFHQGQSWRCAEGQSPMFQRYSYKETTKATNNFSTVIGKGGFGTVYKAQFSDGSIAAVKRMDKVSRQAEEEFCREMELLARLHHRHLVNLKGFCVERKERFLVYEYMENGSLKDHLHSSGTKALSWQTRLQIAMDVANALEYLHFFCNPPLCHRDIKSSNILLDENFVAKVADFGLAHASRTGAISFEAVNTDIRGTPGYMDPEYVVTQELTEKSDIYSYGVVLLELVTGRRAIQDKKNLVEWAQEYMSPSGEIPPELVDPTIRDSTGSYKERYIVYGNFEVPYYITFRPYNSIPTNGSLRLRVAKLTFLLTYVASFGPELDMILLSDTVTKGGFQAFLRIADQAMGVSPSQVSSQKRVLAPLPITTFVLLSRDCLTFIRLFQKGESVGLTVTWDKDVV</sequence>
<keyword evidence="3" id="KW-0418">Kinase</keyword>
<dbReference type="GO" id="GO:0005524">
    <property type="term" value="F:ATP binding"/>
    <property type="evidence" value="ECO:0007669"/>
    <property type="project" value="UniProtKB-UniRule"/>
</dbReference>
<dbReference type="PROSITE" id="PS00107">
    <property type="entry name" value="PROTEIN_KINASE_ATP"/>
    <property type="match status" value="1"/>
</dbReference>
<evidence type="ECO:0000256" key="1">
    <source>
        <dbReference type="ARBA" id="ARBA00022679"/>
    </source>
</evidence>
<dbReference type="InterPro" id="IPR008271">
    <property type="entry name" value="Ser/Thr_kinase_AS"/>
</dbReference>
<dbReference type="EnsemblPlants" id="EMT26328">
    <property type="protein sequence ID" value="EMT26328"/>
    <property type="gene ID" value="F775_22519"/>
</dbReference>
<dbReference type="Pfam" id="PF00069">
    <property type="entry name" value="Pkinase"/>
    <property type="match status" value="1"/>
</dbReference>
<evidence type="ECO:0000256" key="3">
    <source>
        <dbReference type="ARBA" id="ARBA00022777"/>
    </source>
</evidence>
<evidence type="ECO:0000256" key="6">
    <source>
        <dbReference type="SAM" id="Phobius"/>
    </source>
</evidence>
<dbReference type="PROSITE" id="PS50011">
    <property type="entry name" value="PROTEIN_KINASE_DOM"/>
    <property type="match status" value="1"/>
</dbReference>
<evidence type="ECO:0000256" key="7">
    <source>
        <dbReference type="SAM" id="SignalP"/>
    </source>
</evidence>
<dbReference type="GO" id="GO:0004672">
    <property type="term" value="F:protein kinase activity"/>
    <property type="evidence" value="ECO:0007669"/>
    <property type="project" value="InterPro"/>
</dbReference>
<name>M8BX06_AEGTA</name>
<keyword evidence="6" id="KW-0812">Transmembrane</keyword>
<dbReference type="InterPro" id="IPR000719">
    <property type="entry name" value="Prot_kinase_dom"/>
</dbReference>
<proteinExistence type="predicted"/>
<keyword evidence="1" id="KW-0808">Transferase</keyword>
<evidence type="ECO:0000313" key="8">
    <source>
        <dbReference type="EnsemblPlants" id="EMT26328"/>
    </source>
</evidence>
<feature type="signal peptide" evidence="7">
    <location>
        <begin position="1"/>
        <end position="23"/>
    </location>
</feature>
<dbReference type="ExpressionAtlas" id="M8BX06">
    <property type="expression patterns" value="baseline"/>
</dbReference>
<dbReference type="Gene3D" id="1.10.510.10">
    <property type="entry name" value="Transferase(Phosphotransferase) domain 1"/>
    <property type="match status" value="1"/>
</dbReference>
<accession>M8BX06</accession>
<dbReference type="CDD" id="cd14066">
    <property type="entry name" value="STKc_IRAK"/>
    <property type="match status" value="1"/>
</dbReference>
<protein>
    <submittedName>
        <fullName evidence="8">Putative LRR receptor-like serine/threonine-protein kinase</fullName>
    </submittedName>
</protein>
<keyword evidence="7" id="KW-0732">Signal</keyword>
<evidence type="ECO:0000256" key="5">
    <source>
        <dbReference type="SAM" id="MobiDB-lite"/>
    </source>
</evidence>
<keyword evidence="4" id="KW-0067">ATP-binding</keyword>
<dbReference type="PANTHER" id="PTHR47989:SF36">
    <property type="entry name" value="PROTEIN KINASE DOMAIN-CONTAINING PROTEIN"/>
    <property type="match status" value="1"/>
</dbReference>
<dbReference type="Gene3D" id="3.30.200.20">
    <property type="entry name" value="Phosphorylase Kinase, domain 1"/>
    <property type="match status" value="1"/>
</dbReference>
<evidence type="ECO:0000256" key="2">
    <source>
        <dbReference type="ARBA" id="ARBA00022741"/>
    </source>
</evidence>